<dbReference type="STRING" id="1173111.SAMN05444955_10239"/>
<organism evidence="4 5">
    <name type="scientific">Lihuaxuella thermophila</name>
    <dbReference type="NCBI Taxonomy" id="1173111"/>
    <lineage>
        <taxon>Bacteria</taxon>
        <taxon>Bacillati</taxon>
        <taxon>Bacillota</taxon>
        <taxon>Bacilli</taxon>
        <taxon>Bacillales</taxon>
        <taxon>Thermoactinomycetaceae</taxon>
        <taxon>Lihuaxuella</taxon>
    </lineage>
</organism>
<keyword evidence="5" id="KW-1185">Reference proteome</keyword>
<dbReference type="InterPro" id="IPR004474">
    <property type="entry name" value="LytR_CpsA_psr"/>
</dbReference>
<evidence type="ECO:0000259" key="3">
    <source>
        <dbReference type="Pfam" id="PF03816"/>
    </source>
</evidence>
<dbReference type="OrthoDB" id="27330at2"/>
<dbReference type="AlphaFoldDB" id="A0A1H8B9K3"/>
<keyword evidence="2" id="KW-1133">Transmembrane helix</keyword>
<gene>
    <name evidence="4" type="ORF">SAMN05444955_10239</name>
</gene>
<dbReference type="InterPro" id="IPR050922">
    <property type="entry name" value="LytR/CpsA/Psr_CW_biosynth"/>
</dbReference>
<feature type="domain" description="Cell envelope-related transcriptional attenuator" evidence="3">
    <location>
        <begin position="93"/>
        <end position="247"/>
    </location>
</feature>
<dbReference type="NCBIfam" id="TIGR00350">
    <property type="entry name" value="lytR_cpsA_psr"/>
    <property type="match status" value="1"/>
</dbReference>
<comment type="similarity">
    <text evidence="1">Belongs to the LytR/CpsA/Psr (LCP) family.</text>
</comment>
<protein>
    <submittedName>
        <fullName evidence="4">Cell envelope-related function transcriptional attenuator common domain-containing protein</fullName>
    </submittedName>
</protein>
<accession>A0A1H8B9K3</accession>
<keyword evidence="2" id="KW-0812">Transmembrane</keyword>
<dbReference type="RefSeq" id="WP_089964826.1">
    <property type="nucleotide sequence ID" value="NZ_FOCQ01000002.1"/>
</dbReference>
<reference evidence="4 5" key="1">
    <citation type="submission" date="2016-10" db="EMBL/GenBank/DDBJ databases">
        <authorList>
            <person name="de Groot N.N."/>
        </authorList>
    </citation>
    <scope>NUCLEOTIDE SEQUENCE [LARGE SCALE GENOMIC DNA]</scope>
    <source>
        <strain evidence="4 5">DSM 46701</strain>
    </source>
</reference>
<proteinExistence type="inferred from homology"/>
<dbReference type="EMBL" id="FOCQ01000002">
    <property type="protein sequence ID" value="SEM78708.1"/>
    <property type="molecule type" value="Genomic_DNA"/>
</dbReference>
<keyword evidence="2" id="KW-0472">Membrane</keyword>
<dbReference type="Pfam" id="PF03816">
    <property type="entry name" value="LytR_cpsA_psr"/>
    <property type="match status" value="1"/>
</dbReference>
<evidence type="ECO:0000256" key="1">
    <source>
        <dbReference type="ARBA" id="ARBA00006068"/>
    </source>
</evidence>
<sequence>MHRVAHSRVDRVKKKRRRRWVFRVITLVLLLTVGIGSYFGYQVVSALNKSHDSEVGGSKLRAQPVKPKEEPFAVMLLGADTIDVEEEKSLGWRPDVIMIAAVNPKTKSAKLVSIPRDTYVKIANTGGHRSKINDAAMAGVKRGINPVDNVRQTVENLLGIPIDYYAKVNFQGFVDIVDAVGGVDVYNTRSFRGPAIGKKIFIGYGDQHLDGMKALAYVRQRKDDPEGDMGRNKRQQEVISKIIGKIASVEGVTKFSDVVEAVGKNFTFNIPLSEVPSMLALYKEIPKENIERIEFKTYTQEYGIVNGIRKKVYWERYREKDLEQIRQLLRQQLNWTGNDSGSGAAESTENNNQ</sequence>
<dbReference type="PANTHER" id="PTHR33392">
    <property type="entry name" value="POLYISOPRENYL-TEICHOIC ACID--PEPTIDOGLYCAN TEICHOIC ACID TRANSFERASE TAGU"/>
    <property type="match status" value="1"/>
</dbReference>
<feature type="transmembrane region" description="Helical" evidence="2">
    <location>
        <begin position="20"/>
        <end position="41"/>
    </location>
</feature>
<name>A0A1H8B9K3_9BACL</name>
<evidence type="ECO:0000313" key="4">
    <source>
        <dbReference type="EMBL" id="SEM78708.1"/>
    </source>
</evidence>
<dbReference type="Gene3D" id="3.40.630.190">
    <property type="entry name" value="LCP protein"/>
    <property type="match status" value="1"/>
</dbReference>
<dbReference type="Proteomes" id="UP000199695">
    <property type="component" value="Unassembled WGS sequence"/>
</dbReference>
<evidence type="ECO:0000256" key="2">
    <source>
        <dbReference type="SAM" id="Phobius"/>
    </source>
</evidence>
<dbReference type="PANTHER" id="PTHR33392:SF6">
    <property type="entry name" value="POLYISOPRENYL-TEICHOIC ACID--PEPTIDOGLYCAN TEICHOIC ACID TRANSFERASE TAGU"/>
    <property type="match status" value="1"/>
</dbReference>
<evidence type="ECO:0000313" key="5">
    <source>
        <dbReference type="Proteomes" id="UP000199695"/>
    </source>
</evidence>